<evidence type="ECO:0000256" key="2">
    <source>
        <dbReference type="ARBA" id="ARBA00022448"/>
    </source>
</evidence>
<evidence type="ECO:0000313" key="9">
    <source>
        <dbReference type="EMBL" id="MFC5630230.1"/>
    </source>
</evidence>
<dbReference type="PANTHER" id="PTHR43744:SF2">
    <property type="entry name" value="ARABINOOLIGOSACCHARIDES TRANSPORT SYSTEM PERMEASE PROTEIN ARAQ"/>
    <property type="match status" value="1"/>
</dbReference>
<keyword evidence="3" id="KW-1003">Cell membrane</keyword>
<dbReference type="RefSeq" id="WP_156806416.1">
    <property type="nucleotide sequence ID" value="NZ_JBHSOJ010000006.1"/>
</dbReference>
<evidence type="ECO:0000256" key="7">
    <source>
        <dbReference type="RuleBase" id="RU363032"/>
    </source>
</evidence>
<evidence type="ECO:0000256" key="1">
    <source>
        <dbReference type="ARBA" id="ARBA00004651"/>
    </source>
</evidence>
<dbReference type="InterPro" id="IPR035906">
    <property type="entry name" value="MetI-like_sf"/>
</dbReference>
<feature type="transmembrane region" description="Helical" evidence="7">
    <location>
        <begin position="73"/>
        <end position="91"/>
    </location>
</feature>
<dbReference type="EMBL" id="JBHSOJ010000006">
    <property type="protein sequence ID" value="MFC5630230.1"/>
    <property type="molecule type" value="Genomic_DNA"/>
</dbReference>
<feature type="transmembrane region" description="Helical" evidence="7">
    <location>
        <begin position="196"/>
        <end position="214"/>
    </location>
</feature>
<reference evidence="10" key="1">
    <citation type="journal article" date="2019" name="Int. J. Syst. Evol. Microbiol.">
        <title>The Global Catalogue of Microorganisms (GCM) 10K type strain sequencing project: providing services to taxonomists for standard genome sequencing and annotation.</title>
        <authorList>
            <consortium name="The Broad Institute Genomics Platform"/>
            <consortium name="The Broad Institute Genome Sequencing Center for Infectious Disease"/>
            <person name="Wu L."/>
            <person name="Ma J."/>
        </authorList>
    </citation>
    <scope>NUCLEOTIDE SEQUENCE [LARGE SCALE GENOMIC DNA]</scope>
    <source>
        <strain evidence="10">DT43</strain>
    </source>
</reference>
<keyword evidence="4 7" id="KW-0812">Transmembrane</keyword>
<evidence type="ECO:0000256" key="6">
    <source>
        <dbReference type="ARBA" id="ARBA00023136"/>
    </source>
</evidence>
<feature type="domain" description="ABC transmembrane type-1" evidence="8">
    <location>
        <begin position="68"/>
        <end position="263"/>
    </location>
</feature>
<dbReference type="PANTHER" id="PTHR43744">
    <property type="entry name" value="ABC TRANSPORTER PERMEASE PROTEIN MG189-RELATED-RELATED"/>
    <property type="match status" value="1"/>
</dbReference>
<dbReference type="Proteomes" id="UP001596110">
    <property type="component" value="Unassembled WGS sequence"/>
</dbReference>
<name>A0ABW0UBG3_9STRE</name>
<evidence type="ECO:0000313" key="10">
    <source>
        <dbReference type="Proteomes" id="UP001596110"/>
    </source>
</evidence>
<evidence type="ECO:0000256" key="5">
    <source>
        <dbReference type="ARBA" id="ARBA00022989"/>
    </source>
</evidence>
<dbReference type="CDD" id="cd06261">
    <property type="entry name" value="TM_PBP2"/>
    <property type="match status" value="1"/>
</dbReference>
<keyword evidence="6 7" id="KW-0472">Membrane</keyword>
<evidence type="ECO:0000259" key="8">
    <source>
        <dbReference type="PROSITE" id="PS50928"/>
    </source>
</evidence>
<feature type="transmembrane region" description="Helical" evidence="7">
    <location>
        <begin position="12"/>
        <end position="30"/>
    </location>
</feature>
<dbReference type="InterPro" id="IPR000515">
    <property type="entry name" value="MetI-like"/>
</dbReference>
<accession>A0ABW0UBG3</accession>
<sequence>MKRDKPKTIATYIFLILMSIVFVFPFYFLVVSATNSSIDVTNGRMLPGGELFTNLKNIFSQTDMSNALKNSTVVALFQTTLALLIGSSAGYGFEVYRSKGKDIVFNIILLSMMVPFAAIMIPLFRLFGKMSMVSSLVGINSYASIFLPYIATAFLIFYFRQNTKMFPKELLEAGRIDGVSEVGLFFKIYMPTMKTTYAAAAIITFMNSWNNYLWPLVVVQSTEKQTVPLLISQLGSSYSPDFGMIMAAVLVATVPTLVIFFVLQKQFVAGMLGANK</sequence>
<feature type="transmembrane region" description="Helical" evidence="7">
    <location>
        <begin position="242"/>
        <end position="263"/>
    </location>
</feature>
<comment type="similarity">
    <text evidence="7">Belongs to the binding-protein-dependent transport system permease family.</text>
</comment>
<evidence type="ECO:0000256" key="3">
    <source>
        <dbReference type="ARBA" id="ARBA00022475"/>
    </source>
</evidence>
<keyword evidence="5 7" id="KW-1133">Transmembrane helix</keyword>
<keyword evidence="10" id="KW-1185">Reference proteome</keyword>
<organism evidence="9 10">
    <name type="scientific">Streptococcus caledonicus</name>
    <dbReference type="NCBI Taxonomy" id="2614158"/>
    <lineage>
        <taxon>Bacteria</taxon>
        <taxon>Bacillati</taxon>
        <taxon>Bacillota</taxon>
        <taxon>Bacilli</taxon>
        <taxon>Lactobacillales</taxon>
        <taxon>Streptococcaceae</taxon>
        <taxon>Streptococcus</taxon>
    </lineage>
</organism>
<dbReference type="PROSITE" id="PS50928">
    <property type="entry name" value="ABC_TM1"/>
    <property type="match status" value="1"/>
</dbReference>
<proteinExistence type="inferred from homology"/>
<dbReference type="Gene3D" id="1.10.3720.10">
    <property type="entry name" value="MetI-like"/>
    <property type="match status" value="1"/>
</dbReference>
<dbReference type="SUPFAM" id="SSF161098">
    <property type="entry name" value="MetI-like"/>
    <property type="match status" value="1"/>
</dbReference>
<evidence type="ECO:0000256" key="4">
    <source>
        <dbReference type="ARBA" id="ARBA00022692"/>
    </source>
</evidence>
<comment type="caution">
    <text evidence="9">The sequence shown here is derived from an EMBL/GenBank/DDBJ whole genome shotgun (WGS) entry which is preliminary data.</text>
</comment>
<dbReference type="Pfam" id="PF00528">
    <property type="entry name" value="BPD_transp_1"/>
    <property type="match status" value="1"/>
</dbReference>
<comment type="subcellular location">
    <subcellularLocation>
        <location evidence="1 7">Cell membrane</location>
        <topology evidence="1 7">Multi-pass membrane protein</topology>
    </subcellularLocation>
</comment>
<protein>
    <submittedName>
        <fullName evidence="9">Carbohydrate ABC transporter permease</fullName>
    </submittedName>
</protein>
<feature type="transmembrane region" description="Helical" evidence="7">
    <location>
        <begin position="103"/>
        <end position="127"/>
    </location>
</feature>
<gene>
    <name evidence="9" type="ORF">ACFPQ3_01080</name>
</gene>
<feature type="transmembrane region" description="Helical" evidence="7">
    <location>
        <begin position="139"/>
        <end position="159"/>
    </location>
</feature>
<keyword evidence="2 7" id="KW-0813">Transport</keyword>